<evidence type="ECO:0000313" key="2">
    <source>
        <dbReference type="EMBL" id="ACO66917.1"/>
    </source>
</evidence>
<feature type="compositionally biased region" description="Low complexity" evidence="1">
    <location>
        <begin position="13"/>
        <end position="22"/>
    </location>
</feature>
<reference evidence="2 3" key="1">
    <citation type="journal article" date="2009" name="Science">
        <title>Green evolution and dynamic adaptations revealed by genomes of the marine picoeukaryotes Micromonas.</title>
        <authorList>
            <person name="Worden A.Z."/>
            <person name="Lee J.H."/>
            <person name="Mock T."/>
            <person name="Rouze P."/>
            <person name="Simmons M.P."/>
            <person name="Aerts A.L."/>
            <person name="Allen A.E."/>
            <person name="Cuvelier M.L."/>
            <person name="Derelle E."/>
            <person name="Everett M.V."/>
            <person name="Foulon E."/>
            <person name="Grimwood J."/>
            <person name="Gundlach H."/>
            <person name="Henrissat B."/>
            <person name="Napoli C."/>
            <person name="McDonald S.M."/>
            <person name="Parker M.S."/>
            <person name="Rombauts S."/>
            <person name="Salamov A."/>
            <person name="Von Dassow P."/>
            <person name="Badger J.H."/>
            <person name="Coutinho P.M."/>
            <person name="Demir E."/>
            <person name="Dubchak I."/>
            <person name="Gentemann C."/>
            <person name="Eikrem W."/>
            <person name="Gready J.E."/>
            <person name="John U."/>
            <person name="Lanier W."/>
            <person name="Lindquist E.A."/>
            <person name="Lucas S."/>
            <person name="Mayer K.F."/>
            <person name="Moreau H."/>
            <person name="Not F."/>
            <person name="Otillar R."/>
            <person name="Panaud O."/>
            <person name="Pangilinan J."/>
            <person name="Paulsen I."/>
            <person name="Piegu B."/>
            <person name="Poliakov A."/>
            <person name="Robbens S."/>
            <person name="Schmutz J."/>
            <person name="Toulza E."/>
            <person name="Wyss T."/>
            <person name="Zelensky A."/>
            <person name="Zhou K."/>
            <person name="Armbrust E.V."/>
            <person name="Bhattacharya D."/>
            <person name="Goodenough U.W."/>
            <person name="Van de Peer Y."/>
            <person name="Grigoriev I.V."/>
        </authorList>
    </citation>
    <scope>NUCLEOTIDE SEQUENCE [LARGE SCALE GENOMIC DNA]</scope>
    <source>
        <strain evidence="3">RCC299 / NOUM17</strain>
    </source>
</reference>
<dbReference type="OrthoDB" id="2019425at2759"/>
<gene>
    <name evidence="2" type="ORF">MICPUN_54593</name>
</gene>
<name>C1EFV7_MICCC</name>
<dbReference type="InParanoid" id="C1EFV7"/>
<proteinExistence type="predicted"/>
<dbReference type="AlphaFoldDB" id="C1EFV7"/>
<accession>C1EFV7</accession>
<dbReference type="GeneID" id="8248339"/>
<evidence type="ECO:0000256" key="1">
    <source>
        <dbReference type="SAM" id="MobiDB-lite"/>
    </source>
</evidence>
<keyword evidence="3" id="KW-1185">Reference proteome</keyword>
<dbReference type="KEGG" id="mis:MICPUN_54593"/>
<sequence>MRVLASPSAVSNARATPRAVRRAPTVLATARSHPDARERTTALPIAGVVAAITVALVSPALALGGVASPPPPELNSGSNSYIQGLLAKTEANKELRKVEMENSNCLKQSRLGIGDCAGLPEEELRAAMELSKRRVEARIAAEAAVAAEAAADAVAAEVREQGDWSEVVLE</sequence>
<feature type="region of interest" description="Disordered" evidence="1">
    <location>
        <begin position="1"/>
        <end position="22"/>
    </location>
</feature>
<dbReference type="RefSeq" id="XP_002505659.1">
    <property type="nucleotide sequence ID" value="XM_002505613.1"/>
</dbReference>
<organism evidence="2 3">
    <name type="scientific">Micromonas commoda (strain RCC299 / NOUM17 / CCMP2709)</name>
    <name type="common">Picoplanktonic green alga</name>
    <dbReference type="NCBI Taxonomy" id="296587"/>
    <lineage>
        <taxon>Eukaryota</taxon>
        <taxon>Viridiplantae</taxon>
        <taxon>Chlorophyta</taxon>
        <taxon>Mamiellophyceae</taxon>
        <taxon>Mamiellales</taxon>
        <taxon>Mamiellaceae</taxon>
        <taxon>Micromonas</taxon>
    </lineage>
</organism>
<protein>
    <submittedName>
        <fullName evidence="2">Uncharacterized protein</fullName>
    </submittedName>
</protein>
<dbReference type="EMBL" id="CP001331">
    <property type="protein sequence ID" value="ACO66917.1"/>
    <property type="molecule type" value="Genomic_DNA"/>
</dbReference>
<evidence type="ECO:0000313" key="3">
    <source>
        <dbReference type="Proteomes" id="UP000002009"/>
    </source>
</evidence>
<dbReference type="Proteomes" id="UP000002009">
    <property type="component" value="Chromosome 13"/>
</dbReference>